<protein>
    <submittedName>
        <fullName evidence="1">Uncharacterized protein</fullName>
    </submittedName>
</protein>
<reference evidence="1 2" key="1">
    <citation type="journal article" date="2014" name="Agronomy (Basel)">
        <title>A Draft Genome Sequence for Ensete ventricosum, the Drought-Tolerant Tree Against Hunger.</title>
        <authorList>
            <person name="Harrison J."/>
            <person name="Moore K.A."/>
            <person name="Paszkiewicz K."/>
            <person name="Jones T."/>
            <person name="Grant M."/>
            <person name="Ambacheew D."/>
            <person name="Muzemil S."/>
            <person name="Studholme D.J."/>
        </authorList>
    </citation>
    <scope>NUCLEOTIDE SEQUENCE [LARGE SCALE GENOMIC DNA]</scope>
</reference>
<gene>
    <name evidence="1" type="ORF">B296_00025865</name>
</gene>
<organism evidence="1 2">
    <name type="scientific">Ensete ventricosum</name>
    <name type="common">Abyssinian banana</name>
    <name type="synonym">Musa ensete</name>
    <dbReference type="NCBI Taxonomy" id="4639"/>
    <lineage>
        <taxon>Eukaryota</taxon>
        <taxon>Viridiplantae</taxon>
        <taxon>Streptophyta</taxon>
        <taxon>Embryophyta</taxon>
        <taxon>Tracheophyta</taxon>
        <taxon>Spermatophyta</taxon>
        <taxon>Magnoliopsida</taxon>
        <taxon>Liliopsida</taxon>
        <taxon>Zingiberales</taxon>
        <taxon>Musaceae</taxon>
        <taxon>Ensete</taxon>
    </lineage>
</organism>
<dbReference type="EMBL" id="AMZH03023506">
    <property type="protein sequence ID" value="RRT36504.1"/>
    <property type="molecule type" value="Genomic_DNA"/>
</dbReference>
<proteinExistence type="predicted"/>
<comment type="caution">
    <text evidence="1">The sequence shown here is derived from an EMBL/GenBank/DDBJ whole genome shotgun (WGS) entry which is preliminary data.</text>
</comment>
<accession>A0A426XAM0</accession>
<dbReference type="AlphaFoldDB" id="A0A426XAM0"/>
<evidence type="ECO:0000313" key="1">
    <source>
        <dbReference type="EMBL" id="RRT36504.1"/>
    </source>
</evidence>
<evidence type="ECO:0000313" key="2">
    <source>
        <dbReference type="Proteomes" id="UP000287651"/>
    </source>
</evidence>
<dbReference type="Proteomes" id="UP000287651">
    <property type="component" value="Unassembled WGS sequence"/>
</dbReference>
<name>A0A426XAM0_ENSVE</name>
<sequence>MSRAEVSARPVLVRVRKSANVGGGRNSLWIDDPSGVLDGELGRFVPMAVSGMAILHTCLSRGGRGDPERPLRRPIVARDMAETYGGRAVAMAWDRGMGRHAALMGMGQAASCLGPSTSDSRSDADLVPWADVASSKVLSWLSI</sequence>